<keyword evidence="2" id="KW-0378">Hydrolase</keyword>
<dbReference type="Pfam" id="PF00176">
    <property type="entry name" value="SNF2-rel_dom"/>
    <property type="match status" value="1"/>
</dbReference>
<dbReference type="InterPro" id="IPR000330">
    <property type="entry name" value="SNF2_N"/>
</dbReference>
<keyword evidence="3" id="KW-0067">ATP-binding</keyword>
<gene>
    <name evidence="5" type="ORF">RRF57_003113</name>
</gene>
<protein>
    <recommendedName>
        <fullName evidence="4">Helicase ATP-binding domain-containing protein</fullName>
    </recommendedName>
</protein>
<name>A0AAN7Z514_9PEZI</name>
<dbReference type="PANTHER" id="PTHR45626">
    <property type="entry name" value="TRANSCRIPTION TERMINATION FACTOR 2-RELATED"/>
    <property type="match status" value="1"/>
</dbReference>
<dbReference type="Proteomes" id="UP001305414">
    <property type="component" value="Unassembled WGS sequence"/>
</dbReference>
<dbReference type="SMART" id="SM00487">
    <property type="entry name" value="DEXDc"/>
    <property type="match status" value="1"/>
</dbReference>
<evidence type="ECO:0000313" key="6">
    <source>
        <dbReference type="Proteomes" id="UP001305414"/>
    </source>
</evidence>
<evidence type="ECO:0000256" key="2">
    <source>
        <dbReference type="ARBA" id="ARBA00022801"/>
    </source>
</evidence>
<evidence type="ECO:0000256" key="3">
    <source>
        <dbReference type="ARBA" id="ARBA00022840"/>
    </source>
</evidence>
<dbReference type="InterPro" id="IPR050628">
    <property type="entry name" value="SNF2_RAD54_helicase_TF"/>
</dbReference>
<dbReference type="GO" id="GO:0016787">
    <property type="term" value="F:hydrolase activity"/>
    <property type="evidence" value="ECO:0007669"/>
    <property type="project" value="UniProtKB-KW"/>
</dbReference>
<accession>A0AAN7Z514</accession>
<keyword evidence="1" id="KW-0547">Nucleotide-binding</keyword>
<dbReference type="GO" id="GO:0005634">
    <property type="term" value="C:nucleus"/>
    <property type="evidence" value="ECO:0007669"/>
    <property type="project" value="TreeGrafter"/>
</dbReference>
<dbReference type="PANTHER" id="PTHR45626:SF22">
    <property type="entry name" value="DNA REPAIR PROTEIN RAD5"/>
    <property type="match status" value="1"/>
</dbReference>
<evidence type="ECO:0000259" key="4">
    <source>
        <dbReference type="PROSITE" id="PS51192"/>
    </source>
</evidence>
<dbReference type="GO" id="GO:0008094">
    <property type="term" value="F:ATP-dependent activity, acting on DNA"/>
    <property type="evidence" value="ECO:0007669"/>
    <property type="project" value="TreeGrafter"/>
</dbReference>
<evidence type="ECO:0000256" key="1">
    <source>
        <dbReference type="ARBA" id="ARBA00022741"/>
    </source>
</evidence>
<sequence length="469" mass="52507">MDRCGHEQWKSNEEPLNFFGGIIADPMGFGKTLTMISLVAMDKEREELSNVNIDETEAHKPDVTATLVIIPPPLIGSWEEQLSDHVVEGQLVYRRHHGKNRIAGIQDLASVNIVLTTYHTVSADWKPGPGLAHSPIFAVRWKRLILDEAHFIRNGNSRMARAVCDLEAISRWAVTGTPIQNRLGDLASLLKFIRPYPYTDPKKFDADVSQPWKSGKDEEAVNRLKRLSACLLLRRPKGAIDLPARRDLQRPVCFSQEERETYERIRQQTTISIDEASGTDTARSRSLIYVNVLQRIESLRLFCNLGLHYRSKLSKPSSASTEPEQWSAKAQRMFSLQRQINLILCTQCSSALGLTDTFFDDASNHPESAQFTSCLQFTCSDCVSRRHQSGKAVTCGCKPPCPVAPVSTSAVDLEEVEDVVCPSGPPAFLSLPSKIEALLEDLKEAPGDVKWQVSIFYQNHLIRLIVTVN</sequence>
<dbReference type="GO" id="GO:0006281">
    <property type="term" value="P:DNA repair"/>
    <property type="evidence" value="ECO:0007669"/>
    <property type="project" value="TreeGrafter"/>
</dbReference>
<dbReference type="SUPFAM" id="SSF52540">
    <property type="entry name" value="P-loop containing nucleoside triphosphate hydrolases"/>
    <property type="match status" value="1"/>
</dbReference>
<evidence type="ECO:0000313" key="5">
    <source>
        <dbReference type="EMBL" id="KAK5627398.1"/>
    </source>
</evidence>
<dbReference type="InterPro" id="IPR027417">
    <property type="entry name" value="P-loop_NTPase"/>
</dbReference>
<dbReference type="PROSITE" id="PS51192">
    <property type="entry name" value="HELICASE_ATP_BIND_1"/>
    <property type="match status" value="1"/>
</dbReference>
<organism evidence="5 6">
    <name type="scientific">Xylaria bambusicola</name>
    <dbReference type="NCBI Taxonomy" id="326684"/>
    <lineage>
        <taxon>Eukaryota</taxon>
        <taxon>Fungi</taxon>
        <taxon>Dikarya</taxon>
        <taxon>Ascomycota</taxon>
        <taxon>Pezizomycotina</taxon>
        <taxon>Sordariomycetes</taxon>
        <taxon>Xylariomycetidae</taxon>
        <taxon>Xylariales</taxon>
        <taxon>Xylariaceae</taxon>
        <taxon>Xylaria</taxon>
    </lineage>
</organism>
<dbReference type="EMBL" id="JAWHQM010000005">
    <property type="protein sequence ID" value="KAK5627398.1"/>
    <property type="molecule type" value="Genomic_DNA"/>
</dbReference>
<dbReference type="CDD" id="cd18008">
    <property type="entry name" value="DEXDc_SHPRH-like"/>
    <property type="match status" value="1"/>
</dbReference>
<reference evidence="5 6" key="1">
    <citation type="submission" date="2023-10" db="EMBL/GenBank/DDBJ databases">
        <title>Draft genome sequence of Xylaria bambusicola isolate GMP-LS, the root and basal stem rot pathogen of sugarcane in Indonesia.</title>
        <authorList>
            <person name="Selvaraj P."/>
            <person name="Muralishankar V."/>
            <person name="Muruganantham S."/>
            <person name="Sp S."/>
            <person name="Haryani S."/>
            <person name="Lau K.J.X."/>
            <person name="Naqvi N.I."/>
        </authorList>
    </citation>
    <scope>NUCLEOTIDE SEQUENCE [LARGE SCALE GENOMIC DNA]</scope>
    <source>
        <strain evidence="5">GMP-LS</strain>
    </source>
</reference>
<dbReference type="Gene3D" id="3.40.50.10810">
    <property type="entry name" value="Tandem AAA-ATPase domain"/>
    <property type="match status" value="1"/>
</dbReference>
<dbReference type="InterPro" id="IPR014001">
    <property type="entry name" value="Helicase_ATP-bd"/>
</dbReference>
<keyword evidence="6" id="KW-1185">Reference proteome</keyword>
<comment type="caution">
    <text evidence="5">The sequence shown here is derived from an EMBL/GenBank/DDBJ whole genome shotgun (WGS) entry which is preliminary data.</text>
</comment>
<dbReference type="GO" id="GO:0005524">
    <property type="term" value="F:ATP binding"/>
    <property type="evidence" value="ECO:0007669"/>
    <property type="project" value="UniProtKB-KW"/>
</dbReference>
<proteinExistence type="predicted"/>
<dbReference type="AlphaFoldDB" id="A0AAN7Z514"/>
<dbReference type="InterPro" id="IPR038718">
    <property type="entry name" value="SNF2-like_sf"/>
</dbReference>
<feature type="domain" description="Helicase ATP-binding" evidence="4">
    <location>
        <begin position="12"/>
        <end position="196"/>
    </location>
</feature>